<dbReference type="PANTHER" id="PTHR47072:SF4">
    <property type="entry name" value="MYB_SANT-LIKE DOMAIN-CONTAINING PROTEIN"/>
    <property type="match status" value="1"/>
</dbReference>
<name>A0A397BAM6_APHAT</name>
<gene>
    <name evidence="3" type="ORF">DYB25_002603</name>
</gene>
<dbReference type="EMBL" id="QUTA01005641">
    <property type="protein sequence ID" value="RHY14773.1"/>
    <property type="molecule type" value="Genomic_DNA"/>
</dbReference>
<evidence type="ECO:0000313" key="4">
    <source>
        <dbReference type="Proteomes" id="UP000266239"/>
    </source>
</evidence>
<sequence length="311" mass="34593">MNTTKRKLRNMASVDRTRASWTAERDEFLVAALQAQVLKGKRSDSGFKKEAWAEVTSAFNLRFVTMYHTSKIKSRLDCLKRDYKDVKYLRDNSGFGWNSELQLPTAPDDVWASVIKVDILMIHVQSNLSQANPNCKRFRSAPFPLFETLAMLLEGSYADGRFAFMPPGVLEPDMDVTVEATGTTLPIPQSVFAPPSELVQDDEDSDASSNDLTPPPKKQKQMRKRDKRSAGAVIGDAIAKLVEVEASKVTSQPDPHARVTQAIDCLIENYGYMDGLQIAALADLMGEGFNATIFMALRGDARDAWVHKNSI</sequence>
<feature type="region of interest" description="Disordered" evidence="1">
    <location>
        <begin position="185"/>
        <end position="229"/>
    </location>
</feature>
<feature type="compositionally biased region" description="Basic residues" evidence="1">
    <location>
        <begin position="217"/>
        <end position="227"/>
    </location>
</feature>
<protein>
    <recommendedName>
        <fullName evidence="2">Myb/SANT-like domain-containing protein</fullName>
    </recommendedName>
</protein>
<proteinExistence type="predicted"/>
<dbReference type="Pfam" id="PF12776">
    <property type="entry name" value="Myb_DNA-bind_3"/>
    <property type="match status" value="1"/>
</dbReference>
<comment type="caution">
    <text evidence="3">The sequence shown here is derived from an EMBL/GenBank/DDBJ whole genome shotgun (WGS) entry which is preliminary data.</text>
</comment>
<dbReference type="PANTHER" id="PTHR47072">
    <property type="match status" value="1"/>
</dbReference>
<organism evidence="3 4">
    <name type="scientific">Aphanomyces astaci</name>
    <name type="common">Crayfish plague agent</name>
    <dbReference type="NCBI Taxonomy" id="112090"/>
    <lineage>
        <taxon>Eukaryota</taxon>
        <taxon>Sar</taxon>
        <taxon>Stramenopiles</taxon>
        <taxon>Oomycota</taxon>
        <taxon>Saprolegniomycetes</taxon>
        <taxon>Saprolegniales</taxon>
        <taxon>Verrucalvaceae</taxon>
        <taxon>Aphanomyces</taxon>
    </lineage>
</organism>
<dbReference type="InterPro" id="IPR024752">
    <property type="entry name" value="Myb/SANT-like_dom"/>
</dbReference>
<evidence type="ECO:0000259" key="2">
    <source>
        <dbReference type="Pfam" id="PF12776"/>
    </source>
</evidence>
<dbReference type="AlphaFoldDB" id="A0A397BAM6"/>
<dbReference type="Proteomes" id="UP000266239">
    <property type="component" value="Unassembled WGS sequence"/>
</dbReference>
<accession>A0A397BAM6</accession>
<reference evidence="3 4" key="1">
    <citation type="submission" date="2018-08" db="EMBL/GenBank/DDBJ databases">
        <title>Aphanomyces genome sequencing and annotation.</title>
        <authorList>
            <person name="Minardi D."/>
            <person name="Oidtmann B."/>
            <person name="Van Der Giezen M."/>
            <person name="Studholme D.J."/>
        </authorList>
    </citation>
    <scope>NUCLEOTIDE SEQUENCE [LARGE SCALE GENOMIC DNA]</scope>
    <source>
        <strain evidence="3 4">Yx</strain>
    </source>
</reference>
<evidence type="ECO:0000256" key="1">
    <source>
        <dbReference type="SAM" id="MobiDB-lite"/>
    </source>
</evidence>
<feature type="domain" description="Myb/SANT-like" evidence="2">
    <location>
        <begin position="20"/>
        <end position="112"/>
    </location>
</feature>
<evidence type="ECO:0000313" key="3">
    <source>
        <dbReference type="EMBL" id="RHY14773.1"/>
    </source>
</evidence>
<dbReference type="VEuPathDB" id="FungiDB:H257_12380"/>